<keyword evidence="2" id="KW-1185">Reference proteome</keyword>
<dbReference type="Proteomes" id="UP000051580">
    <property type="component" value="Unassembled WGS sequence"/>
</dbReference>
<dbReference type="PATRIC" id="fig|1423753.3.peg.2171"/>
<dbReference type="SUPFAM" id="SSF55961">
    <property type="entry name" value="Bet v1-like"/>
    <property type="match status" value="1"/>
</dbReference>
<evidence type="ECO:0008006" key="3">
    <source>
        <dbReference type="Google" id="ProtNLM"/>
    </source>
</evidence>
<dbReference type="Gene3D" id="3.30.530.20">
    <property type="match status" value="1"/>
</dbReference>
<dbReference type="STRING" id="1423753.FD28_GL002065"/>
<evidence type="ECO:0000313" key="1">
    <source>
        <dbReference type="EMBL" id="KRL95836.1"/>
    </source>
</evidence>
<dbReference type="RefSeq" id="WP_057732467.1">
    <property type="nucleotide sequence ID" value="NZ_AZFS01000044.1"/>
</dbReference>
<dbReference type="EMBL" id="AZFS01000044">
    <property type="protein sequence ID" value="KRL95836.1"/>
    <property type="molecule type" value="Genomic_DNA"/>
</dbReference>
<protein>
    <recommendedName>
        <fullName evidence="3">SRPBCC family protein</fullName>
    </recommendedName>
</protein>
<reference evidence="1 2" key="1">
    <citation type="journal article" date="2015" name="Genome Announc.">
        <title>Expanding the biotechnology potential of lactobacilli through comparative genomics of 213 strains and associated genera.</title>
        <authorList>
            <person name="Sun Z."/>
            <person name="Harris H.M."/>
            <person name="McCann A."/>
            <person name="Guo C."/>
            <person name="Argimon S."/>
            <person name="Zhang W."/>
            <person name="Yang X."/>
            <person name="Jeffery I.B."/>
            <person name="Cooney J.C."/>
            <person name="Kagawa T.F."/>
            <person name="Liu W."/>
            <person name="Song Y."/>
            <person name="Salvetti E."/>
            <person name="Wrobel A."/>
            <person name="Rasinkangas P."/>
            <person name="Parkhill J."/>
            <person name="Rea M.C."/>
            <person name="O'Sullivan O."/>
            <person name="Ritari J."/>
            <person name="Douillard F.P."/>
            <person name="Paul Ross R."/>
            <person name="Yang R."/>
            <person name="Briner A.E."/>
            <person name="Felis G.E."/>
            <person name="de Vos W.M."/>
            <person name="Barrangou R."/>
            <person name="Klaenhammer T.R."/>
            <person name="Caufield P.W."/>
            <person name="Cui Y."/>
            <person name="Zhang H."/>
            <person name="O'Toole P.W."/>
        </authorList>
    </citation>
    <scope>NUCLEOTIDE SEQUENCE [LARGE SCALE GENOMIC DNA]</scope>
    <source>
        <strain evidence="1 2">DSM 16381</strain>
    </source>
</reference>
<sequence length="141" mass="15299">MSDLLFTNTAVTHATIARIQTILAHPENLPLWDGEIITVTATPLGFEISRQAPALNTTEELITSMTANHISYHSHGGRLAYQLDFSFTATDALTTITETLRTSGDDLPVPIKLLVPIAKQAFAQKLQSLVALAESDQEVTV</sequence>
<name>A0A0R1URR7_9LACO</name>
<dbReference type="InterPro" id="IPR023393">
    <property type="entry name" value="START-like_dom_sf"/>
</dbReference>
<comment type="caution">
    <text evidence="1">The sequence shown here is derived from an EMBL/GenBank/DDBJ whole genome shotgun (WGS) entry which is preliminary data.</text>
</comment>
<gene>
    <name evidence="1" type="ORF">FD28_GL002065</name>
</gene>
<dbReference type="OrthoDB" id="2190459at2"/>
<dbReference type="AlphaFoldDB" id="A0A0R1URR7"/>
<proteinExistence type="predicted"/>
<organism evidence="1 2">
    <name type="scientific">Levilactobacillus hammesii DSM 16381</name>
    <dbReference type="NCBI Taxonomy" id="1423753"/>
    <lineage>
        <taxon>Bacteria</taxon>
        <taxon>Bacillati</taxon>
        <taxon>Bacillota</taxon>
        <taxon>Bacilli</taxon>
        <taxon>Lactobacillales</taxon>
        <taxon>Lactobacillaceae</taxon>
        <taxon>Levilactobacillus</taxon>
    </lineage>
</organism>
<evidence type="ECO:0000313" key="2">
    <source>
        <dbReference type="Proteomes" id="UP000051580"/>
    </source>
</evidence>
<accession>A0A0R1URR7</accession>